<sequence length="266" mass="30699">MQTEMSPTDWIDGLTRIRTRPDLPITLQGGEPTIFDGFYKIVMNLYERNKSMDLLTNGTFDVRAFCEYINQAAFQREAKYASIRFSYHSPRSSARGLIHKVWTLQNLGYQVGIWVLDHPDTSIQMDNKEIIKDCSYMNIDCRTKEFLGNYNDIMYGNYKYLKSCNMSVYDRKEVGVVECKPSELLIGPTGHIFRCHTDLYAGKGPLGHILDKEIKFPDFLPCGNYGGCNPCDVKVKNNRFQVHGHTAVTIRGKEAREYKRRCPNEY</sequence>
<gene>
    <name evidence="1" type="ORF">LCGC14_0980860</name>
</gene>
<dbReference type="InterPro" id="IPR058240">
    <property type="entry name" value="rSAM_sf"/>
</dbReference>
<dbReference type="Gene3D" id="3.20.20.70">
    <property type="entry name" value="Aldolase class I"/>
    <property type="match status" value="1"/>
</dbReference>
<organism evidence="1">
    <name type="scientific">marine sediment metagenome</name>
    <dbReference type="NCBI Taxonomy" id="412755"/>
    <lineage>
        <taxon>unclassified sequences</taxon>
        <taxon>metagenomes</taxon>
        <taxon>ecological metagenomes</taxon>
    </lineage>
</organism>
<reference evidence="1" key="1">
    <citation type="journal article" date="2015" name="Nature">
        <title>Complex archaea that bridge the gap between prokaryotes and eukaryotes.</title>
        <authorList>
            <person name="Spang A."/>
            <person name="Saw J.H."/>
            <person name="Jorgensen S.L."/>
            <person name="Zaremba-Niedzwiedzka K."/>
            <person name="Martijn J."/>
            <person name="Lind A.E."/>
            <person name="van Eijk R."/>
            <person name="Schleper C."/>
            <person name="Guy L."/>
            <person name="Ettema T.J."/>
        </authorList>
    </citation>
    <scope>NUCLEOTIDE SEQUENCE</scope>
</reference>
<dbReference type="InterPro" id="IPR013785">
    <property type="entry name" value="Aldolase_TIM"/>
</dbReference>
<accession>A0A0F9RFD4</accession>
<protein>
    <recommendedName>
        <fullName evidence="2">Radical SAM core domain-containing protein</fullName>
    </recommendedName>
</protein>
<dbReference type="AlphaFoldDB" id="A0A0F9RFD4"/>
<dbReference type="SUPFAM" id="SSF102114">
    <property type="entry name" value="Radical SAM enzymes"/>
    <property type="match status" value="1"/>
</dbReference>
<dbReference type="EMBL" id="LAZR01003663">
    <property type="protein sequence ID" value="KKN15953.1"/>
    <property type="molecule type" value="Genomic_DNA"/>
</dbReference>
<name>A0A0F9RFD4_9ZZZZ</name>
<evidence type="ECO:0008006" key="2">
    <source>
        <dbReference type="Google" id="ProtNLM"/>
    </source>
</evidence>
<comment type="caution">
    <text evidence="1">The sequence shown here is derived from an EMBL/GenBank/DDBJ whole genome shotgun (WGS) entry which is preliminary data.</text>
</comment>
<evidence type="ECO:0000313" key="1">
    <source>
        <dbReference type="EMBL" id="KKN15953.1"/>
    </source>
</evidence>
<proteinExistence type="predicted"/>